<reference evidence="2" key="1">
    <citation type="journal article" date="2021" name="Proc. Natl. Acad. Sci. U.S.A.">
        <title>A Catalog of Tens of Thousands of Viruses from Human Metagenomes Reveals Hidden Associations with Chronic Diseases.</title>
        <authorList>
            <person name="Tisza M.J."/>
            <person name="Buck C.B."/>
        </authorList>
    </citation>
    <scope>NUCLEOTIDE SEQUENCE</scope>
    <source>
        <strain evidence="2">Ctpjm1</strain>
    </source>
</reference>
<dbReference type="Pfam" id="PF08765">
    <property type="entry name" value="Mor"/>
    <property type="match status" value="1"/>
</dbReference>
<sequence length="120" mass="13679">MADERVPELVTDLEDQMAACLLSELPIERKKALAMSKKVARHITDNWGGQLIYIPKNHLGQLSERDMQVYRDFDGRNHAALAKKYRLTVQQIYKIVKEVGRRERAKSQGDLFGGAADKPK</sequence>
<organism evidence="2">
    <name type="scientific">Myoviridae sp. ctpjm1</name>
    <dbReference type="NCBI Taxonomy" id="2826699"/>
    <lineage>
        <taxon>Viruses</taxon>
        <taxon>Duplodnaviria</taxon>
        <taxon>Heunggongvirae</taxon>
        <taxon>Uroviricota</taxon>
        <taxon>Caudoviricetes</taxon>
    </lineage>
</organism>
<dbReference type="InterPro" id="IPR009057">
    <property type="entry name" value="Homeodomain-like_sf"/>
</dbReference>
<dbReference type="SUPFAM" id="SSF46689">
    <property type="entry name" value="Homeodomain-like"/>
    <property type="match status" value="1"/>
</dbReference>
<dbReference type="InterPro" id="IPR052411">
    <property type="entry name" value="c-mor_Regulatory_Protein"/>
</dbReference>
<name>A0A8S5NMR9_9CAUD</name>
<proteinExistence type="predicted"/>
<dbReference type="InterPro" id="IPR014875">
    <property type="entry name" value="Mor_transcription_activator"/>
</dbReference>
<dbReference type="PANTHER" id="PTHR37812:SF1">
    <property type="entry name" value="MU-LIKE PROPHAGE FLUMU PROTEIN C"/>
    <property type="match status" value="1"/>
</dbReference>
<dbReference type="Gene3D" id="1.10.10.60">
    <property type="entry name" value="Homeodomain-like"/>
    <property type="match status" value="1"/>
</dbReference>
<evidence type="ECO:0000313" key="2">
    <source>
        <dbReference type="EMBL" id="DAD96022.1"/>
    </source>
</evidence>
<dbReference type="EMBL" id="BK015208">
    <property type="protein sequence ID" value="DAD96022.1"/>
    <property type="molecule type" value="Genomic_DNA"/>
</dbReference>
<protein>
    <submittedName>
        <fullName evidence="2">Mor transcription activator family</fullName>
    </submittedName>
</protein>
<feature type="domain" description="Mor transcription activator" evidence="1">
    <location>
        <begin position="5"/>
        <end position="111"/>
    </location>
</feature>
<dbReference type="PANTHER" id="PTHR37812">
    <property type="entry name" value="MU-LIKE PROPHAGE FLUMU PROTEIN C"/>
    <property type="match status" value="1"/>
</dbReference>
<evidence type="ECO:0000259" key="1">
    <source>
        <dbReference type="Pfam" id="PF08765"/>
    </source>
</evidence>
<accession>A0A8S5NMR9</accession>